<proteinExistence type="predicted"/>
<reference evidence="2 3" key="1">
    <citation type="journal article" date="2018" name="Front. Plant Sci.">
        <title>Red Clover (Trifolium pratense) and Zigzag Clover (T. medium) - A Picture of Genomic Similarities and Differences.</title>
        <authorList>
            <person name="Dluhosova J."/>
            <person name="Istvanek J."/>
            <person name="Nedelnik J."/>
            <person name="Repkova J."/>
        </authorList>
    </citation>
    <scope>NUCLEOTIDE SEQUENCE [LARGE SCALE GENOMIC DNA]</scope>
    <source>
        <strain evidence="3">cv. 10/8</strain>
        <tissue evidence="2">Leaf</tissue>
    </source>
</reference>
<sequence length="35" mass="3563">IFMDTVGICGDGEEYSSVTSGAECGKASSAHSLPR</sequence>
<keyword evidence="3" id="KW-1185">Reference proteome</keyword>
<dbReference type="AlphaFoldDB" id="A0A392W9Y5"/>
<organism evidence="2 3">
    <name type="scientific">Trifolium medium</name>
    <dbReference type="NCBI Taxonomy" id="97028"/>
    <lineage>
        <taxon>Eukaryota</taxon>
        <taxon>Viridiplantae</taxon>
        <taxon>Streptophyta</taxon>
        <taxon>Embryophyta</taxon>
        <taxon>Tracheophyta</taxon>
        <taxon>Spermatophyta</taxon>
        <taxon>Magnoliopsida</taxon>
        <taxon>eudicotyledons</taxon>
        <taxon>Gunneridae</taxon>
        <taxon>Pentapetalae</taxon>
        <taxon>rosids</taxon>
        <taxon>fabids</taxon>
        <taxon>Fabales</taxon>
        <taxon>Fabaceae</taxon>
        <taxon>Papilionoideae</taxon>
        <taxon>50 kb inversion clade</taxon>
        <taxon>NPAAA clade</taxon>
        <taxon>Hologalegina</taxon>
        <taxon>IRL clade</taxon>
        <taxon>Trifolieae</taxon>
        <taxon>Trifolium</taxon>
    </lineage>
</organism>
<accession>A0A392W9Y5</accession>
<evidence type="ECO:0000313" key="3">
    <source>
        <dbReference type="Proteomes" id="UP000265520"/>
    </source>
</evidence>
<comment type="caution">
    <text evidence="2">The sequence shown here is derived from an EMBL/GenBank/DDBJ whole genome shotgun (WGS) entry which is preliminary data.</text>
</comment>
<evidence type="ECO:0000256" key="1">
    <source>
        <dbReference type="SAM" id="MobiDB-lite"/>
    </source>
</evidence>
<feature type="non-terminal residue" evidence="2">
    <location>
        <position position="1"/>
    </location>
</feature>
<protein>
    <submittedName>
        <fullName evidence="2">Uncharacterized protein</fullName>
    </submittedName>
</protein>
<dbReference type="Proteomes" id="UP000265520">
    <property type="component" value="Unassembled WGS sequence"/>
</dbReference>
<dbReference type="EMBL" id="LXQA011393596">
    <property type="protein sequence ID" value="MCI95665.1"/>
    <property type="molecule type" value="Genomic_DNA"/>
</dbReference>
<evidence type="ECO:0000313" key="2">
    <source>
        <dbReference type="EMBL" id="MCI95665.1"/>
    </source>
</evidence>
<feature type="region of interest" description="Disordered" evidence="1">
    <location>
        <begin position="15"/>
        <end position="35"/>
    </location>
</feature>
<name>A0A392W9Y5_9FABA</name>